<dbReference type="InterPro" id="IPR050061">
    <property type="entry name" value="MurCDEF_pg_biosynth"/>
</dbReference>
<dbReference type="PANTHER" id="PTHR43445">
    <property type="entry name" value="UDP-N-ACETYLMURAMATE--L-ALANINE LIGASE-RELATED"/>
    <property type="match status" value="1"/>
</dbReference>
<evidence type="ECO:0000259" key="6">
    <source>
        <dbReference type="Pfam" id="PF08245"/>
    </source>
</evidence>
<keyword evidence="2" id="KW-0547">Nucleotide-binding</keyword>
<keyword evidence="8" id="KW-1185">Reference proteome</keyword>
<keyword evidence="1" id="KW-0436">Ligase</keyword>
<dbReference type="InterPro" id="IPR013221">
    <property type="entry name" value="Mur_ligase_cen"/>
</dbReference>
<sequence>GGQPGAGGPPGAGGRAEELGRPRRLHLVGIGGAGMSGIATILATMGHTVTGSDRRDSPTVQRLRSHGITVAVGHDATLVASAELVGASSAVPPSNPELVEARRLGIPVLWRVELLAALCGLRRTLAVAGTKGKSTTTAMVAHILEVAGERPSFLVGGDLPGVDGGARWVGDSPWFVVEADESDGTFLALPTEAVVVTNVEADHLDQYGSMAALREAFTTFARGASGPRIVGADSPDALVVARELEAAGDAAGG</sequence>
<feature type="non-terminal residue" evidence="7">
    <location>
        <position position="253"/>
    </location>
</feature>
<dbReference type="SUPFAM" id="SSF51984">
    <property type="entry name" value="MurCD N-terminal domain"/>
    <property type="match status" value="1"/>
</dbReference>
<dbReference type="Gene3D" id="3.40.1190.10">
    <property type="entry name" value="Mur-like, catalytic domain"/>
    <property type="match status" value="1"/>
</dbReference>
<evidence type="ECO:0000256" key="4">
    <source>
        <dbReference type="SAM" id="MobiDB-lite"/>
    </source>
</evidence>
<evidence type="ECO:0000259" key="5">
    <source>
        <dbReference type="Pfam" id="PF01225"/>
    </source>
</evidence>
<dbReference type="InterPro" id="IPR036565">
    <property type="entry name" value="Mur-like_cat_sf"/>
</dbReference>
<accession>A0ABW9QYK2</accession>
<dbReference type="CDD" id="cd01983">
    <property type="entry name" value="SIMIBI"/>
    <property type="match status" value="1"/>
</dbReference>
<dbReference type="Pfam" id="PF01225">
    <property type="entry name" value="Mur_ligase"/>
    <property type="match status" value="1"/>
</dbReference>
<gene>
    <name evidence="7" type="ORF">GHK86_17500</name>
</gene>
<keyword evidence="3" id="KW-0067">ATP-binding</keyword>
<feature type="compositionally biased region" description="Gly residues" evidence="4">
    <location>
        <begin position="1"/>
        <end position="14"/>
    </location>
</feature>
<dbReference type="InterPro" id="IPR000713">
    <property type="entry name" value="Mur_ligase_N"/>
</dbReference>
<evidence type="ECO:0000256" key="3">
    <source>
        <dbReference type="ARBA" id="ARBA00022840"/>
    </source>
</evidence>
<reference evidence="7 8" key="1">
    <citation type="submission" date="2019-11" db="EMBL/GenBank/DDBJ databases">
        <title>Acidiferrimicrobium australis gen. nov., sp. nov., an acidophilic and obligately heterotrophic, member of the Actinobacteria that catalyses dissimilatory oxido- reduction of iron isolated from metal-rich acidic water in Chile.</title>
        <authorList>
            <person name="Gonzalez D."/>
            <person name="Huber K."/>
            <person name="Hedrich S."/>
            <person name="Rojas-Villalobos C."/>
            <person name="Quatrini R."/>
            <person name="Dinamarca M.A."/>
            <person name="Schwarz A."/>
            <person name="Canales C."/>
            <person name="Nancucheo I."/>
        </authorList>
    </citation>
    <scope>NUCLEOTIDE SEQUENCE [LARGE SCALE GENOMIC DNA]</scope>
    <source>
        <strain evidence="7 8">USS-CCA1</strain>
    </source>
</reference>
<feature type="domain" description="Mur ligase N-terminal catalytic" evidence="5">
    <location>
        <begin position="25"/>
        <end position="119"/>
    </location>
</feature>
<name>A0ABW9QYK2_9ACTN</name>
<evidence type="ECO:0000256" key="1">
    <source>
        <dbReference type="ARBA" id="ARBA00022598"/>
    </source>
</evidence>
<dbReference type="EMBL" id="WJHE01001046">
    <property type="protein sequence ID" value="MST34509.1"/>
    <property type="molecule type" value="Genomic_DNA"/>
</dbReference>
<feature type="region of interest" description="Disordered" evidence="4">
    <location>
        <begin position="1"/>
        <end position="20"/>
    </location>
</feature>
<evidence type="ECO:0000256" key="2">
    <source>
        <dbReference type="ARBA" id="ARBA00022741"/>
    </source>
</evidence>
<evidence type="ECO:0000313" key="7">
    <source>
        <dbReference type="EMBL" id="MST34509.1"/>
    </source>
</evidence>
<dbReference type="PANTHER" id="PTHR43445:SF3">
    <property type="entry name" value="UDP-N-ACETYLMURAMATE--L-ALANINE LIGASE"/>
    <property type="match status" value="1"/>
</dbReference>
<dbReference type="Gene3D" id="3.40.50.720">
    <property type="entry name" value="NAD(P)-binding Rossmann-like Domain"/>
    <property type="match status" value="1"/>
</dbReference>
<dbReference type="SUPFAM" id="SSF53623">
    <property type="entry name" value="MurD-like peptide ligases, catalytic domain"/>
    <property type="match status" value="1"/>
</dbReference>
<dbReference type="InterPro" id="IPR018109">
    <property type="entry name" value="Folylpolyglutamate_synth_CS"/>
</dbReference>
<comment type="caution">
    <text evidence="7">The sequence shown here is derived from an EMBL/GenBank/DDBJ whole genome shotgun (WGS) entry which is preliminary data.</text>
</comment>
<evidence type="ECO:0000313" key="8">
    <source>
        <dbReference type="Proteomes" id="UP000437736"/>
    </source>
</evidence>
<dbReference type="Proteomes" id="UP000437736">
    <property type="component" value="Unassembled WGS sequence"/>
</dbReference>
<protein>
    <recommendedName>
        <fullName evidence="9">UDP-N-acetylmuramate--L-alanine ligase</fullName>
    </recommendedName>
</protein>
<evidence type="ECO:0008006" key="9">
    <source>
        <dbReference type="Google" id="ProtNLM"/>
    </source>
</evidence>
<organism evidence="7 8">
    <name type="scientific">Acidiferrimicrobium australe</name>
    <dbReference type="NCBI Taxonomy" id="2664430"/>
    <lineage>
        <taxon>Bacteria</taxon>
        <taxon>Bacillati</taxon>
        <taxon>Actinomycetota</taxon>
        <taxon>Acidimicrobiia</taxon>
        <taxon>Acidimicrobiales</taxon>
        <taxon>Acidimicrobiaceae</taxon>
        <taxon>Acidiferrimicrobium</taxon>
    </lineage>
</organism>
<feature type="domain" description="Mur ligase central" evidence="6">
    <location>
        <begin position="127"/>
        <end position="238"/>
    </location>
</feature>
<feature type="non-terminal residue" evidence="7">
    <location>
        <position position="1"/>
    </location>
</feature>
<proteinExistence type="predicted"/>
<dbReference type="Pfam" id="PF08245">
    <property type="entry name" value="Mur_ligase_M"/>
    <property type="match status" value="1"/>
</dbReference>
<dbReference type="PROSITE" id="PS01011">
    <property type="entry name" value="FOLYLPOLYGLU_SYNT_1"/>
    <property type="match status" value="1"/>
</dbReference>